<name>A0ABP5SZF3_9ACTN</name>
<sequence>MSPLRWTTKSLRNLADELTRQGHPVSATTVGRLLKDSGFSLQAQAKTLEGEQHPDRDAQFRYLNEQVKQHQADDEPVISVDTKKKEMIGRLPDPGRQWRPKGDPVRVDDHSFFSGPTGEAAIPYGIYDPNLRSMQFILDGESLELTSTLVRRRLAGHVPEEIREYWVEVDGVHWPVKQVISLTTGAKRSRFQSHASRRWLQNLGFLIGAGSSATESGSIPRLTGATRRGPFDESQLRELEALDVRVAFSWLSAGPITLDEAGLPRFPGLPRAPGLYRYDFGVDDDGIQVIYIGESVELARRAGNYRNAKTDRSRQRTSRRIHKEIVGHLESGGSIAFAIATSVRWGDDVELDLRLKSARRLAENAAVLLAQSQSGIRVLNIDAELGEGSE</sequence>
<evidence type="ECO:0000313" key="1">
    <source>
        <dbReference type="EMBL" id="GAA2342094.1"/>
    </source>
</evidence>
<protein>
    <recommendedName>
        <fullName evidence="3">GIY-YIG domain-containing protein</fullName>
    </recommendedName>
</protein>
<comment type="caution">
    <text evidence="1">The sequence shown here is derived from an EMBL/GenBank/DDBJ whole genome shotgun (WGS) entry which is preliminary data.</text>
</comment>
<keyword evidence="2" id="KW-1185">Reference proteome</keyword>
<organism evidence="1 2">
    <name type="scientific">Streptomyces cuspidosporus</name>
    <dbReference type="NCBI Taxonomy" id="66882"/>
    <lineage>
        <taxon>Bacteria</taxon>
        <taxon>Bacillati</taxon>
        <taxon>Actinomycetota</taxon>
        <taxon>Actinomycetes</taxon>
        <taxon>Kitasatosporales</taxon>
        <taxon>Streptomycetaceae</taxon>
        <taxon>Streptomyces</taxon>
    </lineage>
</organism>
<dbReference type="Proteomes" id="UP001500253">
    <property type="component" value="Unassembled WGS sequence"/>
</dbReference>
<dbReference type="EMBL" id="BAAASD010000009">
    <property type="protein sequence ID" value="GAA2342094.1"/>
    <property type="molecule type" value="Genomic_DNA"/>
</dbReference>
<reference evidence="2" key="1">
    <citation type="journal article" date="2019" name="Int. J. Syst. Evol. Microbiol.">
        <title>The Global Catalogue of Microorganisms (GCM) 10K type strain sequencing project: providing services to taxonomists for standard genome sequencing and annotation.</title>
        <authorList>
            <consortium name="The Broad Institute Genomics Platform"/>
            <consortium name="The Broad Institute Genome Sequencing Center for Infectious Disease"/>
            <person name="Wu L."/>
            <person name="Ma J."/>
        </authorList>
    </citation>
    <scope>NUCLEOTIDE SEQUENCE [LARGE SCALE GENOMIC DNA]</scope>
    <source>
        <strain evidence="2">JCM 4316</strain>
    </source>
</reference>
<evidence type="ECO:0000313" key="2">
    <source>
        <dbReference type="Proteomes" id="UP001500253"/>
    </source>
</evidence>
<dbReference type="InterPro" id="IPR011518">
    <property type="entry name" value="Transposase_36"/>
</dbReference>
<accession>A0ABP5SZF3</accession>
<evidence type="ECO:0008006" key="3">
    <source>
        <dbReference type="Google" id="ProtNLM"/>
    </source>
</evidence>
<dbReference type="Pfam" id="PF07592">
    <property type="entry name" value="DDE_Tnp_ISAZ013"/>
    <property type="match status" value="1"/>
</dbReference>
<proteinExistence type="predicted"/>
<gene>
    <name evidence="1" type="ORF">GCM10010246_29160</name>
</gene>